<name>A0A8S9FDM6_BRACR</name>
<evidence type="ECO:0000256" key="2">
    <source>
        <dbReference type="ARBA" id="ARBA00022512"/>
    </source>
</evidence>
<dbReference type="Proteomes" id="UP000712281">
    <property type="component" value="Unassembled WGS sequence"/>
</dbReference>
<keyword evidence="5 10" id="KW-0732">Signal</keyword>
<dbReference type="InterPro" id="IPR051582">
    <property type="entry name" value="LRR_extensin-like_regulator"/>
</dbReference>
<keyword evidence="7" id="KW-0379">Hydroxylation</keyword>
<dbReference type="SUPFAM" id="SSF52058">
    <property type="entry name" value="L domain-like"/>
    <property type="match status" value="1"/>
</dbReference>
<dbReference type="PRINTS" id="PR00019">
    <property type="entry name" value="LEURICHRPT"/>
</dbReference>
<evidence type="ECO:0000256" key="7">
    <source>
        <dbReference type="ARBA" id="ARBA00023278"/>
    </source>
</evidence>
<evidence type="ECO:0000256" key="3">
    <source>
        <dbReference type="ARBA" id="ARBA00022525"/>
    </source>
</evidence>
<dbReference type="OrthoDB" id="676979at2759"/>
<dbReference type="PANTHER" id="PTHR32093">
    <property type="entry name" value="LEUCINE-RICH REPEAT EXTENSIN-LIKE PROTEIN 3-RELATED"/>
    <property type="match status" value="1"/>
</dbReference>
<dbReference type="InterPro" id="IPR013210">
    <property type="entry name" value="LRR_N_plant-typ"/>
</dbReference>
<evidence type="ECO:0000313" key="12">
    <source>
        <dbReference type="EMBL" id="KAF2552076.1"/>
    </source>
</evidence>
<evidence type="ECO:0000256" key="9">
    <source>
        <dbReference type="ARBA" id="ARBA00041871"/>
    </source>
</evidence>
<comment type="subcellular location">
    <subcellularLocation>
        <location evidence="1">Secreted</location>
        <location evidence="1">Cell wall</location>
    </subcellularLocation>
</comment>
<evidence type="ECO:0000256" key="5">
    <source>
        <dbReference type="ARBA" id="ARBA00022729"/>
    </source>
</evidence>
<gene>
    <name evidence="12" type="ORF">F2Q68_00037580</name>
</gene>
<evidence type="ECO:0000259" key="11">
    <source>
        <dbReference type="Pfam" id="PF08263"/>
    </source>
</evidence>
<keyword evidence="3" id="KW-0964">Secreted</keyword>
<comment type="caution">
    <text evidence="12">The sequence shown here is derived from an EMBL/GenBank/DDBJ whole genome shotgun (WGS) entry which is preliminary data.</text>
</comment>
<dbReference type="Pfam" id="PF08263">
    <property type="entry name" value="LRRNT_2"/>
    <property type="match status" value="1"/>
</dbReference>
<evidence type="ECO:0000256" key="10">
    <source>
        <dbReference type="SAM" id="SignalP"/>
    </source>
</evidence>
<evidence type="ECO:0000256" key="1">
    <source>
        <dbReference type="ARBA" id="ARBA00004191"/>
    </source>
</evidence>
<evidence type="ECO:0000256" key="8">
    <source>
        <dbReference type="ARBA" id="ARBA00023316"/>
    </source>
</evidence>
<accession>A0A8S9FDM6</accession>
<dbReference type="Gene3D" id="3.80.10.10">
    <property type="entry name" value="Ribonuclease Inhibitor"/>
    <property type="match status" value="3"/>
</dbReference>
<dbReference type="PANTHER" id="PTHR32093:SF86">
    <property type="entry name" value="EXTENSIN-LIKE PROTEIN"/>
    <property type="match status" value="1"/>
</dbReference>
<protein>
    <recommendedName>
        <fullName evidence="9">Cell wall hydroxyproline-rich glycoprotein</fullName>
    </recommendedName>
</protein>
<dbReference type="InterPro" id="IPR001611">
    <property type="entry name" value="Leu-rich_rpt"/>
</dbReference>
<feature type="chain" id="PRO_5046057053" description="Cell wall hydroxyproline-rich glycoprotein" evidence="10">
    <location>
        <begin position="28"/>
        <end position="376"/>
    </location>
</feature>
<keyword evidence="8" id="KW-0961">Cell wall biogenesis/degradation</keyword>
<organism evidence="12 13">
    <name type="scientific">Brassica cretica</name>
    <name type="common">Mustard</name>
    <dbReference type="NCBI Taxonomy" id="69181"/>
    <lineage>
        <taxon>Eukaryota</taxon>
        <taxon>Viridiplantae</taxon>
        <taxon>Streptophyta</taxon>
        <taxon>Embryophyta</taxon>
        <taxon>Tracheophyta</taxon>
        <taxon>Spermatophyta</taxon>
        <taxon>Magnoliopsida</taxon>
        <taxon>eudicotyledons</taxon>
        <taxon>Gunneridae</taxon>
        <taxon>Pentapetalae</taxon>
        <taxon>rosids</taxon>
        <taxon>malvids</taxon>
        <taxon>Brassicales</taxon>
        <taxon>Brassicaceae</taxon>
        <taxon>Brassiceae</taxon>
        <taxon>Brassica</taxon>
    </lineage>
</organism>
<feature type="signal peptide" evidence="10">
    <location>
        <begin position="1"/>
        <end position="27"/>
    </location>
</feature>
<reference evidence="12" key="1">
    <citation type="submission" date="2019-12" db="EMBL/GenBank/DDBJ databases">
        <title>Genome sequencing and annotation of Brassica cretica.</title>
        <authorList>
            <person name="Studholme D.J."/>
            <person name="Sarris P.F."/>
        </authorList>
    </citation>
    <scope>NUCLEOTIDE SEQUENCE</scope>
    <source>
        <strain evidence="12">PFS-001/15</strain>
        <tissue evidence="12">Leaf</tissue>
    </source>
</reference>
<evidence type="ECO:0000256" key="4">
    <source>
        <dbReference type="ARBA" id="ARBA00022614"/>
    </source>
</evidence>
<keyword evidence="4" id="KW-0433">Leucine-rich repeat</keyword>
<dbReference type="EMBL" id="QGKW02001988">
    <property type="protein sequence ID" value="KAF2552076.1"/>
    <property type="molecule type" value="Genomic_DNA"/>
</dbReference>
<feature type="domain" description="Leucine-rich repeat-containing N-terminal plant-type" evidence="11">
    <location>
        <begin position="70"/>
        <end position="104"/>
    </location>
</feature>
<dbReference type="Pfam" id="PF00560">
    <property type="entry name" value="LRR_1"/>
    <property type="match status" value="3"/>
</dbReference>
<proteinExistence type="predicted"/>
<sequence length="376" mass="39773">MAKKKKGDDSKLLCLVLFLSGLIQTDASFGVGGGVGVGIGGGVVGGGGVWIGGGNGNTVPTTAPSSAVYNALQAWKAAITEDPSGVLKTWVGSDVCSYKGVFCSGQSITAIDLNHANLRGVLVKDLAYLSDINILHLNSNRFYGQVPESIKDLDSLQELDLSNNRLSALFNKRLDAIFLNNNQFEGEIPGNLGNSPASVINLANNKFSGEIPTSFGLTGSRVREVLLLNNQLTGCIPESVGMFSEIEVFDVSHNSLMGNVPDTISCLSEIEILNLAHNRFSGEVPDLVCSLRSLINLTVSFNFFSGISSECSRVSFGFDFAGNCIPGRNSQRPEPDCSGYSGGGISCFRTPVQPLACAAISIGLKEKFSRYTSSHP</sequence>
<evidence type="ECO:0000313" key="13">
    <source>
        <dbReference type="Proteomes" id="UP000712281"/>
    </source>
</evidence>
<keyword evidence="6" id="KW-0677">Repeat</keyword>
<dbReference type="InterPro" id="IPR032675">
    <property type="entry name" value="LRR_dom_sf"/>
</dbReference>
<keyword evidence="2" id="KW-0134">Cell wall</keyword>
<evidence type="ECO:0000256" key="6">
    <source>
        <dbReference type="ARBA" id="ARBA00022737"/>
    </source>
</evidence>